<keyword evidence="1" id="KW-0812">Transmembrane</keyword>
<dbReference type="Proteomes" id="UP000195897">
    <property type="component" value="Unassembled WGS sequence"/>
</dbReference>
<evidence type="ECO:0000313" key="2">
    <source>
        <dbReference type="EMBL" id="OUP51427.1"/>
    </source>
</evidence>
<dbReference type="RefSeq" id="WP_087374447.1">
    <property type="nucleotide sequence ID" value="NZ_NFKK01000022.1"/>
</dbReference>
<dbReference type="EMBL" id="NFKK01000022">
    <property type="protein sequence ID" value="OUP51427.1"/>
    <property type="molecule type" value="Genomic_DNA"/>
</dbReference>
<feature type="transmembrane region" description="Helical" evidence="1">
    <location>
        <begin position="47"/>
        <end position="70"/>
    </location>
</feature>
<sequence length="404" mass="44912">MKRYTDAMNEVRFTPEEKQELSARLRQAAQSAPQHTRKPKRHRMRRAVCGALAAALAVTMLTAAAVPAFGDTLRAFFGMPVDAYGVGKSVERDGWTFTVEECLVDDNVLYTSIQVQMPESFPIDELKAEFQENGITDLNDLLDDFYIDAEIALHASGSEEEIPYPQLSDTSCMKIDLDNRTLDFVCFKQFHTTGQSSAQLSSIESFDLSIQQVGFCSLNDNSQDIALFQDNFYPLSISDIPLQPVETIYLTPNDEVPIYGGTSTLTSLSISPLFVTVRVEGGSCYNHGWVLPTHPEYLLSPETARLIAEGKLENTTCDCDFDLHLKYKDGRVVFIGHSLSDIEPDYSVVSSSSGGTYCEDGIDYRTKQPNGKDTYVSTSVRFAVPQDLGQIESVIVCGKEYKLR</sequence>
<comment type="caution">
    <text evidence="2">The sequence shown here is derived from an EMBL/GenBank/DDBJ whole genome shotgun (WGS) entry which is preliminary data.</text>
</comment>
<organism evidence="2 3">
    <name type="scientific">Butyricicoccus pullicaecorum</name>
    <dbReference type="NCBI Taxonomy" id="501571"/>
    <lineage>
        <taxon>Bacteria</taxon>
        <taxon>Bacillati</taxon>
        <taxon>Bacillota</taxon>
        <taxon>Clostridia</taxon>
        <taxon>Eubacteriales</taxon>
        <taxon>Butyricicoccaceae</taxon>
        <taxon>Butyricicoccus</taxon>
    </lineage>
</organism>
<dbReference type="AlphaFoldDB" id="A0A1Y4L3Q2"/>
<evidence type="ECO:0000256" key="1">
    <source>
        <dbReference type="SAM" id="Phobius"/>
    </source>
</evidence>
<keyword evidence="1" id="KW-0472">Membrane</keyword>
<accession>A0A1Y4L3Q2</accession>
<proteinExistence type="predicted"/>
<keyword evidence="1" id="KW-1133">Transmembrane helix</keyword>
<name>A0A1Y4L3Q2_9FIRM</name>
<gene>
    <name evidence="2" type="ORF">B5F17_12920</name>
</gene>
<evidence type="ECO:0008006" key="4">
    <source>
        <dbReference type="Google" id="ProtNLM"/>
    </source>
</evidence>
<protein>
    <recommendedName>
        <fullName evidence="4">DUF4179 domain-containing protein</fullName>
    </recommendedName>
</protein>
<evidence type="ECO:0000313" key="3">
    <source>
        <dbReference type="Proteomes" id="UP000195897"/>
    </source>
</evidence>
<reference evidence="3" key="1">
    <citation type="submission" date="2017-04" db="EMBL/GenBank/DDBJ databases">
        <title>Function of individual gut microbiota members based on whole genome sequencing of pure cultures obtained from chicken caecum.</title>
        <authorList>
            <person name="Medvecky M."/>
            <person name="Cejkova D."/>
            <person name="Polansky O."/>
            <person name="Karasova D."/>
            <person name="Kubasova T."/>
            <person name="Cizek A."/>
            <person name="Rychlik I."/>
        </authorList>
    </citation>
    <scope>NUCLEOTIDE SEQUENCE [LARGE SCALE GENOMIC DNA]</scope>
    <source>
        <strain evidence="3">An180</strain>
    </source>
</reference>